<organism evidence="1 2">
    <name type="scientific">Leucogyrophana mollusca</name>
    <dbReference type="NCBI Taxonomy" id="85980"/>
    <lineage>
        <taxon>Eukaryota</taxon>
        <taxon>Fungi</taxon>
        <taxon>Dikarya</taxon>
        <taxon>Basidiomycota</taxon>
        <taxon>Agaricomycotina</taxon>
        <taxon>Agaricomycetes</taxon>
        <taxon>Agaricomycetidae</taxon>
        <taxon>Boletales</taxon>
        <taxon>Boletales incertae sedis</taxon>
        <taxon>Leucogyrophana</taxon>
    </lineage>
</organism>
<evidence type="ECO:0000313" key="1">
    <source>
        <dbReference type="EMBL" id="KAH7925416.1"/>
    </source>
</evidence>
<evidence type="ECO:0000313" key="2">
    <source>
        <dbReference type="Proteomes" id="UP000790709"/>
    </source>
</evidence>
<keyword evidence="2" id="KW-1185">Reference proteome</keyword>
<proteinExistence type="predicted"/>
<dbReference type="Proteomes" id="UP000790709">
    <property type="component" value="Unassembled WGS sequence"/>
</dbReference>
<reference evidence="1" key="1">
    <citation type="journal article" date="2021" name="New Phytol.">
        <title>Evolutionary innovations through gain and loss of genes in the ectomycorrhizal Boletales.</title>
        <authorList>
            <person name="Wu G."/>
            <person name="Miyauchi S."/>
            <person name="Morin E."/>
            <person name="Kuo A."/>
            <person name="Drula E."/>
            <person name="Varga T."/>
            <person name="Kohler A."/>
            <person name="Feng B."/>
            <person name="Cao Y."/>
            <person name="Lipzen A."/>
            <person name="Daum C."/>
            <person name="Hundley H."/>
            <person name="Pangilinan J."/>
            <person name="Johnson J."/>
            <person name="Barry K."/>
            <person name="LaButti K."/>
            <person name="Ng V."/>
            <person name="Ahrendt S."/>
            <person name="Min B."/>
            <person name="Choi I.G."/>
            <person name="Park H."/>
            <person name="Plett J.M."/>
            <person name="Magnuson J."/>
            <person name="Spatafora J.W."/>
            <person name="Nagy L.G."/>
            <person name="Henrissat B."/>
            <person name="Grigoriev I.V."/>
            <person name="Yang Z.L."/>
            <person name="Xu J."/>
            <person name="Martin F.M."/>
        </authorList>
    </citation>
    <scope>NUCLEOTIDE SEQUENCE</scope>
    <source>
        <strain evidence="1">KUC20120723A-06</strain>
    </source>
</reference>
<dbReference type="EMBL" id="MU266403">
    <property type="protein sequence ID" value="KAH7925416.1"/>
    <property type="molecule type" value="Genomic_DNA"/>
</dbReference>
<accession>A0ACB8BHS4</accession>
<protein>
    <submittedName>
        <fullName evidence="1">Uncharacterized protein</fullName>
    </submittedName>
</protein>
<name>A0ACB8BHS4_9AGAM</name>
<gene>
    <name evidence="1" type="ORF">BV22DRAFT_440980</name>
</gene>
<comment type="caution">
    <text evidence="1">The sequence shown here is derived from an EMBL/GenBank/DDBJ whole genome shotgun (WGS) entry which is preliminary data.</text>
</comment>
<sequence length="444" mass="50134">MSKKFPKVWKGSQQKSGDTIVHDAKDSDIIIPIMGTSGVGKSFFFNTVVGDPDASLVGHGLESCTANIQHWIVPDPDDSTRRIVFVDTPGFDGTDIEDSEILRRIAVWLTNSYSEHKKLAGIIYLQEIFQCRDGWSGKAISQIRYLCGEDSISNVVLATTKWTRVTVDEGERRERQLSETWKPIGTRMARFHDTRDSAWGIVNLLTTQRPIDNMILILGQSGAGKSTFINVAAGREVTPVGHGLDTCTTKIRPVFVQHPTNPKRRIVFIDTPGFNDARIGDTETLRSIVEWLHSHEWLKLTGIIYLQEITQTRIGPANLKDFMSPQKLSHPSAANNIVLATTRWDEITEEEGQRREHQRSELYRKDMFDQGSHLARFMNTHESAWEIVNLLLQRDDAPVQQELSTVLRQVLQHELSISRAQPAEKSQAGFIAGLLSFLFGRNYK</sequence>